<proteinExistence type="inferred from homology"/>
<protein>
    <recommendedName>
        <fullName evidence="3">Nitroreductase domain-containing protein</fullName>
    </recommendedName>
</protein>
<dbReference type="Pfam" id="PF00881">
    <property type="entry name" value="Nitroreductase"/>
    <property type="match status" value="1"/>
</dbReference>
<dbReference type="GO" id="GO:0016491">
    <property type="term" value="F:oxidoreductase activity"/>
    <property type="evidence" value="ECO:0007669"/>
    <property type="project" value="UniProtKB-KW"/>
</dbReference>
<accession>A0A1E8GJ91</accession>
<evidence type="ECO:0000256" key="1">
    <source>
        <dbReference type="ARBA" id="ARBA00007118"/>
    </source>
</evidence>
<dbReference type="PANTHER" id="PTHR43673:SF10">
    <property type="entry name" value="NADH DEHYDROGENASE_NAD(P)H NITROREDUCTASE XCC3605-RELATED"/>
    <property type="match status" value="1"/>
</dbReference>
<dbReference type="EMBL" id="MKIR01000026">
    <property type="protein sequence ID" value="OFI48315.1"/>
    <property type="molecule type" value="Genomic_DNA"/>
</dbReference>
<comment type="similarity">
    <text evidence="1">Belongs to the nitroreductase family.</text>
</comment>
<comment type="caution">
    <text evidence="4">The sequence shown here is derived from an EMBL/GenBank/DDBJ whole genome shotgun (WGS) entry which is preliminary data.</text>
</comment>
<reference evidence="5" key="1">
    <citation type="submission" date="2016-09" db="EMBL/GenBank/DDBJ databases">
        <title>Draft genome sequence of a novel species of the family Streptococcaceae isolated from flowers.</title>
        <authorList>
            <person name="Chuah L.-O."/>
            <person name="Yap K.-P."/>
            <person name="Thong K.L."/>
            <person name="Liong M.T."/>
            <person name="Ahmad R."/>
            <person name="Rusul G."/>
        </authorList>
    </citation>
    <scope>NUCLEOTIDE SEQUENCE [LARGE SCALE GENOMIC DNA]</scope>
    <source>
        <strain evidence="5">DF1</strain>
    </source>
</reference>
<sequence length="206" mass="23124">MSNNDFLDVVVNRRSIRRYKDKKIDRQEILDILNLAVKSPSSRNMQPWEFVVVESDEAKDNLSQMVYSNVQQIKTSSFALIIFSRQILEDNIEVVAEGEVVSGNFPAENKDEYVAYMKKSYASMDDDSKAHIATFDAGLLTANFLNAARHFGYDTNVIGGFVRDQVKNAFAPADNLNPAIVISVGIANEEGKTTYRIPAEDITKFV</sequence>
<evidence type="ECO:0000259" key="3">
    <source>
        <dbReference type="Pfam" id="PF00881"/>
    </source>
</evidence>
<organism evidence="4 5">
    <name type="scientific">Floricoccus tropicus</name>
    <dbReference type="NCBI Taxonomy" id="1859473"/>
    <lineage>
        <taxon>Bacteria</taxon>
        <taxon>Bacillati</taxon>
        <taxon>Bacillota</taxon>
        <taxon>Bacilli</taxon>
        <taxon>Lactobacillales</taxon>
        <taxon>Streptococcaceae</taxon>
        <taxon>Floricoccus</taxon>
    </lineage>
</organism>
<dbReference type="PANTHER" id="PTHR43673">
    <property type="entry name" value="NAD(P)H NITROREDUCTASE YDGI-RELATED"/>
    <property type="match status" value="1"/>
</dbReference>
<evidence type="ECO:0000313" key="4">
    <source>
        <dbReference type="EMBL" id="OFI48315.1"/>
    </source>
</evidence>
<name>A0A1E8GJ91_9LACT</name>
<keyword evidence="5" id="KW-1185">Reference proteome</keyword>
<dbReference type="OrthoDB" id="9782629at2"/>
<dbReference type="RefSeq" id="WP_070793321.1">
    <property type="nucleotide sequence ID" value="NZ_MKIR01000026.1"/>
</dbReference>
<dbReference type="Proteomes" id="UP000178622">
    <property type="component" value="Unassembled WGS sequence"/>
</dbReference>
<dbReference type="SUPFAM" id="SSF55469">
    <property type="entry name" value="FMN-dependent nitroreductase-like"/>
    <property type="match status" value="1"/>
</dbReference>
<dbReference type="AlphaFoldDB" id="A0A1E8GJ91"/>
<dbReference type="Gene3D" id="3.40.109.10">
    <property type="entry name" value="NADH Oxidase"/>
    <property type="match status" value="1"/>
</dbReference>
<evidence type="ECO:0000256" key="2">
    <source>
        <dbReference type="ARBA" id="ARBA00023002"/>
    </source>
</evidence>
<dbReference type="STRING" id="1859473.BG261_08515"/>
<evidence type="ECO:0000313" key="5">
    <source>
        <dbReference type="Proteomes" id="UP000178622"/>
    </source>
</evidence>
<keyword evidence="2" id="KW-0560">Oxidoreductase</keyword>
<gene>
    <name evidence="4" type="ORF">BG261_08515</name>
</gene>
<feature type="domain" description="Nitroreductase" evidence="3">
    <location>
        <begin position="11"/>
        <end position="185"/>
    </location>
</feature>
<dbReference type="InterPro" id="IPR000415">
    <property type="entry name" value="Nitroreductase-like"/>
</dbReference>
<dbReference type="InterPro" id="IPR029479">
    <property type="entry name" value="Nitroreductase"/>
</dbReference>